<accession>A0AAW0RCH2</accession>
<dbReference type="Proteomes" id="UP001392437">
    <property type="component" value="Unassembled WGS sequence"/>
</dbReference>
<dbReference type="Pfam" id="PF22942">
    <property type="entry name" value="DUF7025"/>
    <property type="match status" value="1"/>
</dbReference>
<dbReference type="EMBL" id="JAQQWP010000001">
    <property type="protein sequence ID" value="KAK8132517.1"/>
    <property type="molecule type" value="Genomic_DNA"/>
</dbReference>
<protein>
    <recommendedName>
        <fullName evidence="1">AAA+ ATPase domain-containing protein</fullName>
    </recommendedName>
</protein>
<evidence type="ECO:0000313" key="3">
    <source>
        <dbReference type="Proteomes" id="UP001392437"/>
    </source>
</evidence>
<feature type="domain" description="AAA+ ATPase" evidence="1">
    <location>
        <begin position="391"/>
        <end position="518"/>
    </location>
</feature>
<dbReference type="InterPro" id="IPR027417">
    <property type="entry name" value="P-loop_NTPase"/>
</dbReference>
<keyword evidence="3" id="KW-1185">Reference proteome</keyword>
<dbReference type="Gene3D" id="3.40.50.300">
    <property type="entry name" value="P-loop containing nucleotide triphosphate hydrolases"/>
    <property type="match status" value="1"/>
</dbReference>
<feature type="non-terminal residue" evidence="2">
    <location>
        <position position="553"/>
    </location>
</feature>
<dbReference type="SMART" id="SM00382">
    <property type="entry name" value="AAA"/>
    <property type="match status" value="1"/>
</dbReference>
<dbReference type="InterPro" id="IPR003593">
    <property type="entry name" value="AAA+_ATPase"/>
</dbReference>
<dbReference type="GO" id="GO:0005524">
    <property type="term" value="F:ATP binding"/>
    <property type="evidence" value="ECO:0007669"/>
    <property type="project" value="InterPro"/>
</dbReference>
<name>A0AAW0RCH2_9PEZI</name>
<sequence>MSNPETNSEVFQWKTGGDKRALRILCSDLCEGLAQLAAETPRFWTEFPGHVVVEPYELIFHNKTRIEEKAPQLGTGNCQRHLSFLVEYLEEEEKPRAWGRIEAIEARRCKTITFDTVLLLYRRGDTALQNVDGTWRAYVIERHEYKTSTNDEAILIHAWFLDFDKTGNSLVPLATVFELPKFDSEQLITSLELIPQRFLDRVSDLMTNIRERGVAYYKYGSDVHYRLYHGSEWPRPSQKAPLGVVIDYVTSSSRNQSLGISNIAEPGASCSICSAKALGLASYPRDIGHEPFVCNTEKRNNAEYQPSLETCQVKDSLLFCPPSLWAFSLHYKTSRLVFPDELREVEKQDDPFDVDLYMESGQKKHFRSIATAYMDILELRKSPDASLQKVRCFNVLLCGNTGVGKTFTAECLSEKYGLPLYTMTCGDLGDEPESFEQRLYETFLRGINWGAIFLLDEVDDYVYGRSKLASRRSYLAPILLRHLETSKSLNIITTTNAQQADGTFLDRLQLPLHLDDFPFGYQQRLWRKAFKLLCLCQTSADRFPASHCQLSAE</sequence>
<dbReference type="AlphaFoldDB" id="A0AAW0RCH2"/>
<dbReference type="PANTHER" id="PTHR46411">
    <property type="entry name" value="FAMILY ATPASE, PUTATIVE-RELATED"/>
    <property type="match status" value="1"/>
</dbReference>
<dbReference type="InterPro" id="IPR003959">
    <property type="entry name" value="ATPase_AAA_core"/>
</dbReference>
<dbReference type="PANTHER" id="PTHR46411:SF2">
    <property type="entry name" value="AAA+ ATPASE DOMAIN-CONTAINING PROTEIN"/>
    <property type="match status" value="1"/>
</dbReference>
<dbReference type="InterPro" id="IPR054289">
    <property type="entry name" value="DUF7025"/>
</dbReference>
<dbReference type="GO" id="GO:0016887">
    <property type="term" value="F:ATP hydrolysis activity"/>
    <property type="evidence" value="ECO:0007669"/>
    <property type="project" value="InterPro"/>
</dbReference>
<proteinExistence type="predicted"/>
<evidence type="ECO:0000313" key="2">
    <source>
        <dbReference type="EMBL" id="KAK8132517.1"/>
    </source>
</evidence>
<organism evidence="2 3">
    <name type="scientific">Apiospora kogelbergensis</name>
    <dbReference type="NCBI Taxonomy" id="1337665"/>
    <lineage>
        <taxon>Eukaryota</taxon>
        <taxon>Fungi</taxon>
        <taxon>Dikarya</taxon>
        <taxon>Ascomycota</taxon>
        <taxon>Pezizomycotina</taxon>
        <taxon>Sordariomycetes</taxon>
        <taxon>Xylariomycetidae</taxon>
        <taxon>Amphisphaeriales</taxon>
        <taxon>Apiosporaceae</taxon>
        <taxon>Apiospora</taxon>
    </lineage>
</organism>
<evidence type="ECO:0000259" key="1">
    <source>
        <dbReference type="SMART" id="SM00382"/>
    </source>
</evidence>
<gene>
    <name evidence="2" type="ORF">PG999_000690</name>
</gene>
<dbReference type="SUPFAM" id="SSF52540">
    <property type="entry name" value="P-loop containing nucleoside triphosphate hydrolases"/>
    <property type="match status" value="1"/>
</dbReference>
<reference evidence="2 3" key="1">
    <citation type="submission" date="2023-01" db="EMBL/GenBank/DDBJ databases">
        <title>Analysis of 21 Apiospora genomes using comparative genomics revels a genus with tremendous synthesis potential of carbohydrate active enzymes and secondary metabolites.</title>
        <authorList>
            <person name="Sorensen T."/>
        </authorList>
    </citation>
    <scope>NUCLEOTIDE SEQUENCE [LARGE SCALE GENOMIC DNA]</scope>
    <source>
        <strain evidence="2 3">CBS 117206</strain>
    </source>
</reference>
<comment type="caution">
    <text evidence="2">The sequence shown here is derived from an EMBL/GenBank/DDBJ whole genome shotgun (WGS) entry which is preliminary data.</text>
</comment>
<dbReference type="Pfam" id="PF00004">
    <property type="entry name" value="AAA"/>
    <property type="match status" value="1"/>
</dbReference>